<reference evidence="2" key="1">
    <citation type="submission" date="2020-01" db="EMBL/GenBank/DDBJ databases">
        <authorList>
            <person name="Rat A."/>
        </authorList>
    </citation>
    <scope>NUCLEOTIDE SEQUENCE</scope>
    <source>
        <strain evidence="2">LMG 28251</strain>
    </source>
</reference>
<accession>A0AAF1K3K1</accession>
<dbReference type="Proteomes" id="UP001196068">
    <property type="component" value="Unassembled WGS sequence"/>
</dbReference>
<evidence type="ECO:0000313" key="2">
    <source>
        <dbReference type="EMBL" id="MBR0655656.1"/>
    </source>
</evidence>
<sequence>MAELLRLLTPYEVPGFTKRRYGNKAGDGGYVLLSELLTDQPILSAGIGNQISFDQEVAALGHKVFMHDHTIPGPRGTHPNFTFHKSGIAAASNVEGTMLSLADVLAKNIGGDRQDLILKMDIEGAEYPSLDAIPRSALRRFSMMSFEFHEFHQLGNPAVRAKMQPVFEKLAQDFTIFHVHANNNRPLGLVSGFTVADYYELSYVRTDLVKRKPNRTLYPMPLDPPNVGKPELPLWFFPFLPIGPASEAVHEAIVAMGVRMDAAQDVLEKQRDLHILQQRIAQLEAELAKRPVAAETKALSG</sequence>
<dbReference type="RefSeq" id="WP_211874490.1">
    <property type="nucleotide sequence ID" value="NZ_JAAEDH010000011.1"/>
</dbReference>
<dbReference type="InterPro" id="IPR026913">
    <property type="entry name" value="METTL24"/>
</dbReference>
<protein>
    <recommendedName>
        <fullName evidence="1">Methyltransferase FkbM domain-containing protein</fullName>
    </recommendedName>
</protein>
<gene>
    <name evidence="2" type="ORF">GXW79_11245</name>
</gene>
<reference evidence="2" key="2">
    <citation type="journal article" date="2021" name="Syst. Appl. Microbiol.">
        <title>Roseomonas hellenica sp. nov., isolated from roots of wild-growing Alkanna tinctoria.</title>
        <authorList>
            <person name="Rat A."/>
            <person name="Naranjo H.D."/>
            <person name="Lebbe L."/>
            <person name="Cnockaert M."/>
            <person name="Krigas N."/>
            <person name="Grigoriadou K."/>
            <person name="Maloupa E."/>
            <person name="Willems A."/>
        </authorList>
    </citation>
    <scope>NUCLEOTIDE SEQUENCE</scope>
    <source>
        <strain evidence="2">LMG 28251</strain>
    </source>
</reference>
<comment type="caution">
    <text evidence="2">The sequence shown here is derived from an EMBL/GenBank/DDBJ whole genome shotgun (WGS) entry which is preliminary data.</text>
</comment>
<keyword evidence="3" id="KW-1185">Reference proteome</keyword>
<organism evidence="2 3">
    <name type="scientific">Plastoroseomonas arctica</name>
    <dbReference type="NCBI Taxonomy" id="1509237"/>
    <lineage>
        <taxon>Bacteria</taxon>
        <taxon>Pseudomonadati</taxon>
        <taxon>Pseudomonadota</taxon>
        <taxon>Alphaproteobacteria</taxon>
        <taxon>Acetobacterales</taxon>
        <taxon>Acetobacteraceae</taxon>
        <taxon>Plastoroseomonas</taxon>
    </lineage>
</organism>
<evidence type="ECO:0000259" key="1">
    <source>
        <dbReference type="Pfam" id="PF05050"/>
    </source>
</evidence>
<name>A0AAF1K3K1_9PROT</name>
<dbReference type="Pfam" id="PF05050">
    <property type="entry name" value="Methyltransf_21"/>
    <property type="match status" value="1"/>
</dbReference>
<dbReference type="PANTHER" id="PTHR32026:SF10">
    <property type="entry name" value="METHYLTRANSFERASE-LIKE PROTEIN 24-RELATED"/>
    <property type="match status" value="1"/>
</dbReference>
<feature type="domain" description="Methyltransferase FkbM" evidence="1">
    <location>
        <begin position="40"/>
        <end position="156"/>
    </location>
</feature>
<dbReference type="EMBL" id="JAAEDH010000011">
    <property type="protein sequence ID" value="MBR0655656.1"/>
    <property type="molecule type" value="Genomic_DNA"/>
</dbReference>
<dbReference type="AlphaFoldDB" id="A0AAF1K3K1"/>
<proteinExistence type="predicted"/>
<evidence type="ECO:0000313" key="3">
    <source>
        <dbReference type="Proteomes" id="UP001196068"/>
    </source>
</evidence>
<dbReference type="PANTHER" id="PTHR32026">
    <property type="entry name" value="METHYLTRANSFERASE-LIKE PROTEIN 24"/>
    <property type="match status" value="1"/>
</dbReference>
<dbReference type="InterPro" id="IPR006342">
    <property type="entry name" value="FkbM_mtfrase"/>
</dbReference>